<dbReference type="EMBL" id="CAQJ01000079">
    <property type="protein sequence ID" value="CCQ91484.1"/>
    <property type="molecule type" value="Genomic_DNA"/>
</dbReference>
<dbReference type="SUPFAM" id="SSF53335">
    <property type="entry name" value="S-adenosyl-L-methionine-dependent methyltransferases"/>
    <property type="match status" value="1"/>
</dbReference>
<evidence type="ECO:0000313" key="3">
    <source>
        <dbReference type="EMBL" id="CCQ91484.1"/>
    </source>
</evidence>
<dbReference type="Pfam" id="PF13692">
    <property type="entry name" value="Glyco_trans_1_4"/>
    <property type="match status" value="1"/>
</dbReference>
<dbReference type="PANTHER" id="PTHR12526">
    <property type="entry name" value="GLYCOSYLTRANSFERASE"/>
    <property type="match status" value="1"/>
</dbReference>
<reference evidence="3 4" key="1">
    <citation type="journal article" date="2013" name="Front. Microbiol.">
        <title>The genome of Nitrospina gracilis illuminates the metabolism and evolution of the major marine nitrite oxidizer.</title>
        <authorList>
            <person name="Luecker S."/>
            <person name="Nowka B."/>
            <person name="Rattei T."/>
            <person name="Spieck E."/>
            <person name="and Daims H."/>
        </authorList>
    </citation>
    <scope>NUCLEOTIDE SEQUENCE [LARGE SCALE GENOMIC DNA]</scope>
    <source>
        <strain evidence="3 4">3/211</strain>
    </source>
</reference>
<dbReference type="InterPro" id="IPR055259">
    <property type="entry name" value="YkvP/CgeB_Glyco_trans-like"/>
</dbReference>
<protein>
    <recommendedName>
        <fullName evidence="2">Spore protein YkvP/CgeB glycosyl transferase-like domain-containing protein</fullName>
    </recommendedName>
</protein>
<gene>
    <name evidence="3" type="ORF">NITGR_710006</name>
</gene>
<dbReference type="AlphaFoldDB" id="M1Z171"/>
<evidence type="ECO:0000313" key="4">
    <source>
        <dbReference type="Proteomes" id="UP000011704"/>
    </source>
</evidence>
<dbReference type="SUPFAM" id="SSF53756">
    <property type="entry name" value="UDP-Glycosyltransferase/glycogen phosphorylase"/>
    <property type="match status" value="2"/>
</dbReference>
<keyword evidence="4" id="KW-1185">Reference proteome</keyword>
<dbReference type="STRING" id="1266370.NITGR_710006"/>
<dbReference type="RefSeq" id="WP_005010229.1">
    <property type="nucleotide sequence ID" value="NZ_HG422173.1"/>
</dbReference>
<dbReference type="CDD" id="cd02440">
    <property type="entry name" value="AdoMet_MTases"/>
    <property type="match status" value="1"/>
</dbReference>
<dbReference type="OrthoDB" id="9800484at2"/>
<sequence length="931" mass="106004">MNLKILTFNWHEPYICLMAHTGYDFDIIEPETGPGRRRQWDWNMRPLPKNGCIVTEEEARRNLEDGHYTLVVAHNMRDLAWARDYDLPKIAVFHNKFSTEAGLSGNSVDKKEYFRFVEELTRDVHCVFISQSKRDDWGLEGDIIRPGLPLDEYGGYDGSGGFILRVANNLKERDLMLGYTASSQIVEGFDCVTLGQNPQIPGSRLSRGFDDLCDHYRRGRVFLNTTVDGYEDGYNLSMLEAMATGMPVVSTSNATSPIENGVNGYISSDIAILRRGVEELLRDADKARDLGQQARETVARLFPIGRFVKNWKQAVQTAIDQFLVRHEAMEEGGGEGFPELPEKLNILMDTNGNPVTTAHYLERALRKQHDVVTCGSAFTDEHRRNWNMGALDWPANQPEIGREPNQSIQSVLQKLPADWRPNLYLYVETGLNATPADLHTLQVPKVCYLIDTHLNKDQHLKIAGHFDIVFLAQREYVDDFKKAGISHVAWLPLACDPEIHGKQNLGKEHDVGFVGSILPNLPRRKQLLDKLREHFDIHIDRQFMEKMAEIFSRSRLVFNNAVRDDLNMRVFEALCSGSLLVTDEAKGSGLTDLFENGKHLVIYRDDSIVNTVRHYLDNPEEAERIAEAGRQEVLARHTYDHRVQTLLEHVREWMKAPATQQMETVSQDNGISDYYRNVRRDLLHLMPLEARSVLEVGCGAGHTGRAIKERQGAFVVGVEVNPIAAKEACRQLDRVVEGSIEHMELPFDEKQFDCILFADVLEHLVDPAQVLRKLLPYLGENGVVVASIPNIQYHGILNQLGEGNWTYEDEGILDRTHLRFFTLKEIRKLFAETGYEVQVVEENLDPQYEKFASSGQTSIRTGRVTISDLTPEELKQFFVIQYKIVAHLVRKNNAAHIHKQEGREKKADQLQKAPELERNGEFEKALNEVCS</sequence>
<name>M1Z171_NITG3</name>
<comment type="caution">
    <text evidence="3">The sequence shown here is derived from an EMBL/GenBank/DDBJ whole genome shotgun (WGS) entry which is preliminary data.</text>
</comment>
<dbReference type="InParanoid" id="M1Z171"/>
<proteinExistence type="predicted"/>
<dbReference type="InterPro" id="IPR029063">
    <property type="entry name" value="SAM-dependent_MTases_sf"/>
</dbReference>
<feature type="domain" description="Spore protein YkvP/CgeB glycosyl transferase-like" evidence="2">
    <location>
        <begin position="525"/>
        <end position="648"/>
    </location>
</feature>
<feature type="region of interest" description="Disordered" evidence="1">
    <location>
        <begin position="896"/>
        <end position="918"/>
    </location>
</feature>
<dbReference type="Pfam" id="PF13524">
    <property type="entry name" value="Glyco_trans_1_2"/>
    <property type="match status" value="1"/>
</dbReference>
<accession>M1Z171</accession>
<evidence type="ECO:0000259" key="2">
    <source>
        <dbReference type="Pfam" id="PF13524"/>
    </source>
</evidence>
<dbReference type="Gene3D" id="3.40.50.150">
    <property type="entry name" value="Vaccinia Virus protein VP39"/>
    <property type="match status" value="1"/>
</dbReference>
<dbReference type="Pfam" id="PF13489">
    <property type="entry name" value="Methyltransf_23"/>
    <property type="match status" value="1"/>
</dbReference>
<dbReference type="Proteomes" id="UP000011704">
    <property type="component" value="Unassembled WGS sequence"/>
</dbReference>
<feature type="compositionally biased region" description="Basic and acidic residues" evidence="1">
    <location>
        <begin position="898"/>
        <end position="918"/>
    </location>
</feature>
<dbReference type="HOGENOM" id="CLU_314193_0_0_0"/>
<organism evidence="3 4">
    <name type="scientific">Nitrospina gracilis (strain 3/211)</name>
    <dbReference type="NCBI Taxonomy" id="1266370"/>
    <lineage>
        <taxon>Bacteria</taxon>
        <taxon>Pseudomonadati</taxon>
        <taxon>Nitrospinota/Tectimicrobiota group</taxon>
        <taxon>Nitrospinota</taxon>
        <taxon>Nitrospinia</taxon>
        <taxon>Nitrospinales</taxon>
        <taxon>Nitrospinaceae</taxon>
        <taxon>Nitrospina</taxon>
    </lineage>
</organism>
<dbReference type="Gene3D" id="3.40.50.2000">
    <property type="entry name" value="Glycogen Phosphorylase B"/>
    <property type="match status" value="2"/>
</dbReference>
<evidence type="ECO:0000256" key="1">
    <source>
        <dbReference type="SAM" id="MobiDB-lite"/>
    </source>
</evidence>